<reference evidence="2" key="1">
    <citation type="journal article" date="2019" name="bioRxiv">
        <title>The Genome of the Zebra Mussel, Dreissena polymorpha: A Resource for Invasive Species Research.</title>
        <authorList>
            <person name="McCartney M.A."/>
            <person name="Auch B."/>
            <person name="Kono T."/>
            <person name="Mallez S."/>
            <person name="Zhang Y."/>
            <person name="Obille A."/>
            <person name="Becker A."/>
            <person name="Abrahante J.E."/>
            <person name="Garbe J."/>
            <person name="Badalamenti J.P."/>
            <person name="Herman A."/>
            <person name="Mangelson H."/>
            <person name="Liachko I."/>
            <person name="Sullivan S."/>
            <person name="Sone E.D."/>
            <person name="Koren S."/>
            <person name="Silverstein K.A.T."/>
            <person name="Beckman K.B."/>
            <person name="Gohl D.M."/>
        </authorList>
    </citation>
    <scope>NUCLEOTIDE SEQUENCE</scope>
    <source>
        <strain evidence="2">Duluth1</strain>
        <tissue evidence="2">Whole animal</tissue>
    </source>
</reference>
<gene>
    <name evidence="2" type="ORF">DPMN_170939</name>
</gene>
<dbReference type="GO" id="GO:0003810">
    <property type="term" value="F:protein-glutamine gamma-glutamyltransferase activity"/>
    <property type="evidence" value="ECO:0007669"/>
    <property type="project" value="InterPro"/>
</dbReference>
<dbReference type="InterPro" id="IPR008958">
    <property type="entry name" value="Transglutaminase_C"/>
</dbReference>
<keyword evidence="3" id="KW-1185">Reference proteome</keyword>
<dbReference type="InterPro" id="IPR036238">
    <property type="entry name" value="Transglutaminase_C_sf"/>
</dbReference>
<dbReference type="InterPro" id="IPR013783">
    <property type="entry name" value="Ig-like_fold"/>
</dbReference>
<evidence type="ECO:0000313" key="2">
    <source>
        <dbReference type="EMBL" id="KAH3769665.1"/>
    </source>
</evidence>
<dbReference type="AlphaFoldDB" id="A0A9D4E075"/>
<dbReference type="SUPFAM" id="SSF49309">
    <property type="entry name" value="Transglutaminase, two C-terminal domains"/>
    <property type="match status" value="1"/>
</dbReference>
<dbReference type="Pfam" id="PF00927">
    <property type="entry name" value="Transglut_C"/>
    <property type="match status" value="1"/>
</dbReference>
<evidence type="ECO:0000313" key="3">
    <source>
        <dbReference type="Proteomes" id="UP000828390"/>
    </source>
</evidence>
<organism evidence="2 3">
    <name type="scientific">Dreissena polymorpha</name>
    <name type="common">Zebra mussel</name>
    <name type="synonym">Mytilus polymorpha</name>
    <dbReference type="NCBI Taxonomy" id="45954"/>
    <lineage>
        <taxon>Eukaryota</taxon>
        <taxon>Metazoa</taxon>
        <taxon>Spiralia</taxon>
        <taxon>Lophotrochozoa</taxon>
        <taxon>Mollusca</taxon>
        <taxon>Bivalvia</taxon>
        <taxon>Autobranchia</taxon>
        <taxon>Heteroconchia</taxon>
        <taxon>Euheterodonta</taxon>
        <taxon>Imparidentia</taxon>
        <taxon>Neoheterodontei</taxon>
        <taxon>Myida</taxon>
        <taxon>Dreissenoidea</taxon>
        <taxon>Dreissenidae</taxon>
        <taxon>Dreissena</taxon>
    </lineage>
</organism>
<protein>
    <recommendedName>
        <fullName evidence="1">Transglutaminase C-terminal domain-containing protein</fullName>
    </recommendedName>
</protein>
<reference evidence="2" key="2">
    <citation type="submission" date="2020-11" db="EMBL/GenBank/DDBJ databases">
        <authorList>
            <person name="McCartney M.A."/>
            <person name="Auch B."/>
            <person name="Kono T."/>
            <person name="Mallez S."/>
            <person name="Becker A."/>
            <person name="Gohl D.M."/>
            <person name="Silverstein K.A.T."/>
            <person name="Koren S."/>
            <person name="Bechman K.B."/>
            <person name="Herman A."/>
            <person name="Abrahante J.E."/>
            <person name="Garbe J."/>
        </authorList>
    </citation>
    <scope>NUCLEOTIDE SEQUENCE</scope>
    <source>
        <strain evidence="2">Duluth1</strain>
        <tissue evidence="2">Whole animal</tissue>
    </source>
</reference>
<dbReference type="Proteomes" id="UP000828390">
    <property type="component" value="Unassembled WGS sequence"/>
</dbReference>
<name>A0A9D4E075_DREPO</name>
<evidence type="ECO:0000259" key="1">
    <source>
        <dbReference type="Pfam" id="PF00927"/>
    </source>
</evidence>
<comment type="caution">
    <text evidence="2">The sequence shown here is derived from an EMBL/GenBank/DDBJ whole genome shotgun (WGS) entry which is preliminary data.</text>
</comment>
<accession>A0A9D4E075</accession>
<proteinExistence type="predicted"/>
<dbReference type="EMBL" id="JAIWYP010000009">
    <property type="protein sequence ID" value="KAH3769665.1"/>
    <property type="molecule type" value="Genomic_DNA"/>
</dbReference>
<dbReference type="Gene3D" id="2.60.40.10">
    <property type="entry name" value="Immunoglobulins"/>
    <property type="match status" value="1"/>
</dbReference>
<feature type="domain" description="Transglutaminase C-terminal" evidence="1">
    <location>
        <begin position="1"/>
        <end position="63"/>
    </location>
</feature>
<sequence length="65" mass="7137">MTVQGPDNVMVGFDVSISVTCKNKSEEKRHLEGNVFVEVITYTGKTLATCKVEEAKLTLGGFERT</sequence>